<keyword evidence="1" id="KW-0812">Transmembrane</keyword>
<dbReference type="AlphaFoldDB" id="A0A644V699"/>
<feature type="transmembrane region" description="Helical" evidence="1">
    <location>
        <begin position="27"/>
        <end position="45"/>
    </location>
</feature>
<keyword evidence="1" id="KW-0472">Membrane</keyword>
<gene>
    <name evidence="2" type="ORF">SDC9_32547</name>
</gene>
<evidence type="ECO:0000313" key="2">
    <source>
        <dbReference type="EMBL" id="MPL86565.1"/>
    </source>
</evidence>
<organism evidence="2">
    <name type="scientific">bioreactor metagenome</name>
    <dbReference type="NCBI Taxonomy" id="1076179"/>
    <lineage>
        <taxon>unclassified sequences</taxon>
        <taxon>metagenomes</taxon>
        <taxon>ecological metagenomes</taxon>
    </lineage>
</organism>
<protein>
    <recommendedName>
        <fullName evidence="3">Thioredoxin domain-containing protein</fullName>
    </recommendedName>
</protein>
<evidence type="ECO:0000256" key="1">
    <source>
        <dbReference type="SAM" id="Phobius"/>
    </source>
</evidence>
<proteinExistence type="predicted"/>
<evidence type="ECO:0008006" key="3">
    <source>
        <dbReference type="Google" id="ProtNLM"/>
    </source>
</evidence>
<keyword evidence="1" id="KW-1133">Transmembrane helix</keyword>
<accession>A0A644V699</accession>
<sequence length="193" mass="21863">MWIIPIPIGKIKNEIILYMEVSLLKKLILMLSITFLVFFTGTCSANRSNMGGHVEAFDFLAVAPDWTGDVNAALASAKENRENVLILYTAPLLMKQSGKYSPMAIPLKIVQEQEFKTAVKGKYRLVFINQKKINTMPTIKQRFSLSTTIPVWIFLDSNANEIYRIIKIPGNVEEVLGWLKTVDKLQLEKTAKQ</sequence>
<name>A0A644V699_9ZZZZ</name>
<reference evidence="2" key="1">
    <citation type="submission" date="2019-08" db="EMBL/GenBank/DDBJ databases">
        <authorList>
            <person name="Kucharzyk K."/>
            <person name="Murdoch R.W."/>
            <person name="Higgins S."/>
            <person name="Loffler F."/>
        </authorList>
    </citation>
    <scope>NUCLEOTIDE SEQUENCE</scope>
</reference>
<dbReference type="EMBL" id="VSSQ01000223">
    <property type="protein sequence ID" value="MPL86565.1"/>
    <property type="molecule type" value="Genomic_DNA"/>
</dbReference>
<comment type="caution">
    <text evidence="2">The sequence shown here is derived from an EMBL/GenBank/DDBJ whole genome shotgun (WGS) entry which is preliminary data.</text>
</comment>